<dbReference type="InterPro" id="IPR001412">
    <property type="entry name" value="aa-tRNA-synth_I_CS"/>
</dbReference>
<dbReference type="PRINTS" id="PR00987">
    <property type="entry name" value="TRNASYNTHGLU"/>
</dbReference>
<comment type="similarity">
    <text evidence="7">Belongs to the class-I aminoacyl-tRNA synthetase family.</text>
</comment>
<dbReference type="Pfam" id="PF00749">
    <property type="entry name" value="tRNA-synt_1c"/>
    <property type="match status" value="1"/>
</dbReference>
<dbReference type="GO" id="GO:0006424">
    <property type="term" value="P:glutamyl-tRNA aminoacylation"/>
    <property type="evidence" value="ECO:0007669"/>
    <property type="project" value="TreeGrafter"/>
</dbReference>
<evidence type="ECO:0000256" key="5">
    <source>
        <dbReference type="ARBA" id="ARBA00022840"/>
    </source>
</evidence>
<dbReference type="GO" id="GO:0005524">
    <property type="term" value="F:ATP binding"/>
    <property type="evidence" value="ECO:0007669"/>
    <property type="project" value="UniProtKB-KW"/>
</dbReference>
<dbReference type="SUPFAM" id="SSF52374">
    <property type="entry name" value="Nucleotidylyl transferase"/>
    <property type="match status" value="1"/>
</dbReference>
<dbReference type="GO" id="GO:0004818">
    <property type="term" value="F:glutamate-tRNA ligase activity"/>
    <property type="evidence" value="ECO:0007669"/>
    <property type="project" value="TreeGrafter"/>
</dbReference>
<dbReference type="PROSITE" id="PS00178">
    <property type="entry name" value="AA_TRNA_LIGASE_I"/>
    <property type="match status" value="1"/>
</dbReference>
<dbReference type="EMBL" id="VRTY01000053">
    <property type="protein sequence ID" value="TXK38136.1"/>
    <property type="molecule type" value="Genomic_DNA"/>
</dbReference>
<evidence type="ECO:0000256" key="7">
    <source>
        <dbReference type="RuleBase" id="RU363037"/>
    </source>
</evidence>
<evidence type="ECO:0000313" key="9">
    <source>
        <dbReference type="EMBL" id="TXK38136.1"/>
    </source>
</evidence>
<evidence type="ECO:0000256" key="2">
    <source>
        <dbReference type="ARBA" id="ARBA00022723"/>
    </source>
</evidence>
<dbReference type="InterPro" id="IPR020058">
    <property type="entry name" value="Glu/Gln-tRNA-synth_Ib_cat-dom"/>
</dbReference>
<dbReference type="InterPro" id="IPR000924">
    <property type="entry name" value="Glu/Gln-tRNA-synth"/>
</dbReference>
<name>A0A5C8JM93_9BACT</name>
<keyword evidence="6 7" id="KW-0030">Aminoacyl-tRNA synthetase</keyword>
<dbReference type="Proteomes" id="UP000321926">
    <property type="component" value="Unassembled WGS sequence"/>
</dbReference>
<protein>
    <submittedName>
        <fullName evidence="9">tRNA glutamyl-Q synthetase</fullName>
    </submittedName>
</protein>
<evidence type="ECO:0000256" key="1">
    <source>
        <dbReference type="ARBA" id="ARBA00022598"/>
    </source>
</evidence>
<dbReference type="RefSeq" id="WP_147922424.1">
    <property type="nucleotide sequence ID" value="NZ_VRTY01000053.1"/>
</dbReference>
<dbReference type="InterPro" id="IPR014729">
    <property type="entry name" value="Rossmann-like_a/b/a_fold"/>
</dbReference>
<evidence type="ECO:0000256" key="3">
    <source>
        <dbReference type="ARBA" id="ARBA00022741"/>
    </source>
</evidence>
<keyword evidence="10" id="KW-1185">Reference proteome</keyword>
<sequence length="315" mass="35670">MEPQKPPLAKARIRTRIAPTPSGYLHLGNVLSFALTWALARSQNGTIALRIDDLDNTRFRPEYLHNIFETLQFMGIDYDEGPASPDDFLKNYSQHQRLPLYRQLLDQLQAKNLLYACPCSRSQIAAVSPQGLYPLTCRSRQVPLSEPGTAWRIRVPEHEKVCFYDQLLQQNYEVPLWQQMPDFVVRRKDGIPAYQVASVCDDLQMGINLVVRGQDLLTSTAAQVYLAACTGNTAFANMQFFHHPLLLNAAGDKLSKSDGALSVHHMRQQGLSKTELWQLLAQLLGWQGSPVTDAHTFLERFKQEEVPVVVEQRIA</sequence>
<keyword evidence="4" id="KW-0862">Zinc</keyword>
<dbReference type="PANTHER" id="PTHR43311">
    <property type="entry name" value="GLUTAMATE--TRNA LIGASE"/>
    <property type="match status" value="1"/>
</dbReference>
<reference evidence="9 10" key="1">
    <citation type="submission" date="2019-08" db="EMBL/GenBank/DDBJ databases">
        <authorList>
            <person name="Shi S."/>
        </authorList>
    </citation>
    <scope>NUCLEOTIDE SEQUENCE [LARGE SCALE GENOMIC DNA]</scope>
    <source>
        <strain evidence="9 10">GY10130</strain>
    </source>
</reference>
<evidence type="ECO:0000256" key="6">
    <source>
        <dbReference type="ARBA" id="ARBA00023146"/>
    </source>
</evidence>
<gene>
    <name evidence="9" type="ORF">FVR03_14205</name>
</gene>
<comment type="caution">
    <text evidence="9">The sequence shown here is derived from an EMBL/GenBank/DDBJ whole genome shotgun (WGS) entry which is preliminary data.</text>
</comment>
<evidence type="ECO:0000259" key="8">
    <source>
        <dbReference type="Pfam" id="PF00749"/>
    </source>
</evidence>
<keyword evidence="1 7" id="KW-0436">Ligase</keyword>
<keyword evidence="5 7" id="KW-0067">ATP-binding</keyword>
<feature type="domain" description="Glutamyl/glutaminyl-tRNA synthetase class Ib catalytic" evidence="8">
    <location>
        <begin position="13"/>
        <end position="288"/>
    </location>
</feature>
<accession>A0A5C8JM93</accession>
<keyword evidence="2" id="KW-0479">Metal-binding</keyword>
<dbReference type="InterPro" id="IPR049940">
    <property type="entry name" value="GluQ/Sye"/>
</dbReference>
<organism evidence="9 10">
    <name type="scientific">Pontibacter qinzhouensis</name>
    <dbReference type="NCBI Taxonomy" id="2603253"/>
    <lineage>
        <taxon>Bacteria</taxon>
        <taxon>Pseudomonadati</taxon>
        <taxon>Bacteroidota</taxon>
        <taxon>Cytophagia</taxon>
        <taxon>Cytophagales</taxon>
        <taxon>Hymenobacteraceae</taxon>
        <taxon>Pontibacter</taxon>
    </lineage>
</organism>
<keyword evidence="7" id="KW-0648">Protein biosynthesis</keyword>
<proteinExistence type="inferred from homology"/>
<keyword evidence="3 7" id="KW-0547">Nucleotide-binding</keyword>
<dbReference type="Gene3D" id="3.40.50.620">
    <property type="entry name" value="HUPs"/>
    <property type="match status" value="1"/>
</dbReference>
<dbReference type="OrthoDB" id="9807503at2"/>
<evidence type="ECO:0000256" key="4">
    <source>
        <dbReference type="ARBA" id="ARBA00022833"/>
    </source>
</evidence>
<dbReference type="AlphaFoldDB" id="A0A5C8JM93"/>
<dbReference type="GO" id="GO:0005829">
    <property type="term" value="C:cytosol"/>
    <property type="evidence" value="ECO:0007669"/>
    <property type="project" value="TreeGrafter"/>
</dbReference>
<dbReference type="PANTHER" id="PTHR43311:SF1">
    <property type="entry name" value="GLUTAMYL-Q TRNA(ASP) SYNTHETASE"/>
    <property type="match status" value="1"/>
</dbReference>
<evidence type="ECO:0000313" key="10">
    <source>
        <dbReference type="Proteomes" id="UP000321926"/>
    </source>
</evidence>